<gene>
    <name evidence="1" type="ORF">FHR97_002788</name>
</gene>
<evidence type="ECO:0000313" key="2">
    <source>
        <dbReference type="Proteomes" id="UP000518892"/>
    </source>
</evidence>
<dbReference type="RefSeq" id="WP_183384394.1">
    <property type="nucleotide sequence ID" value="NZ_JACHXR010000008.1"/>
</dbReference>
<accession>A0A7W5HKJ7</accession>
<proteinExistence type="predicted"/>
<evidence type="ECO:0000313" key="1">
    <source>
        <dbReference type="EMBL" id="MBB3231925.1"/>
    </source>
</evidence>
<comment type="caution">
    <text evidence="1">The sequence shown here is derived from an EMBL/GenBank/DDBJ whole genome shotgun (WGS) entry which is preliminary data.</text>
</comment>
<dbReference type="EMBL" id="JACHXR010000008">
    <property type="protein sequence ID" value="MBB3231925.1"/>
    <property type="molecule type" value="Genomic_DNA"/>
</dbReference>
<reference evidence="1 2" key="1">
    <citation type="submission" date="2020-08" db="EMBL/GenBank/DDBJ databases">
        <title>Genomic Encyclopedia of Type Strains, Phase III (KMG-III): the genomes of soil and plant-associated and newly described type strains.</title>
        <authorList>
            <person name="Whitman W."/>
        </authorList>
    </citation>
    <scope>NUCLEOTIDE SEQUENCE [LARGE SCALE GENOMIC DNA]</scope>
    <source>
        <strain evidence="1 2">CECT 7744</strain>
    </source>
</reference>
<organism evidence="1 2">
    <name type="scientific">Halomonas stenophila</name>
    <dbReference type="NCBI Taxonomy" id="795312"/>
    <lineage>
        <taxon>Bacteria</taxon>
        <taxon>Pseudomonadati</taxon>
        <taxon>Pseudomonadota</taxon>
        <taxon>Gammaproteobacteria</taxon>
        <taxon>Oceanospirillales</taxon>
        <taxon>Halomonadaceae</taxon>
        <taxon>Halomonas</taxon>
    </lineage>
</organism>
<sequence>MQVQPLSPVPEGVRISQNEHGGYAVESVTMVRSNVTPSTQALKFCFSQNVPNINGTPVMNPSNTRITAQGREQVSFVVPMTMGTPLNYDMRFSFTVSKDDNSLEYYYNSIKIKGTWSDNEAPLPASQDAHLYVESSLEELEKITNNVHNCLIEES</sequence>
<dbReference type="Proteomes" id="UP000518892">
    <property type="component" value="Unassembled WGS sequence"/>
</dbReference>
<protein>
    <submittedName>
        <fullName evidence="1">Uncharacterized protein</fullName>
    </submittedName>
</protein>
<keyword evidence="2" id="KW-1185">Reference proteome</keyword>
<dbReference type="AlphaFoldDB" id="A0A7W5HKJ7"/>
<name>A0A7W5HKJ7_9GAMM</name>